<organism evidence="1 2">
    <name type="scientific">Nemania bipapillata</name>
    <dbReference type="NCBI Taxonomy" id="110536"/>
    <lineage>
        <taxon>Eukaryota</taxon>
        <taxon>Fungi</taxon>
        <taxon>Dikarya</taxon>
        <taxon>Ascomycota</taxon>
        <taxon>Pezizomycotina</taxon>
        <taxon>Sordariomycetes</taxon>
        <taxon>Xylariomycetidae</taxon>
        <taxon>Xylariales</taxon>
        <taxon>Xylariaceae</taxon>
        <taxon>Nemania</taxon>
    </lineage>
</organism>
<accession>A0ACC2HPP7</accession>
<dbReference type="Proteomes" id="UP001153334">
    <property type="component" value="Unassembled WGS sequence"/>
</dbReference>
<keyword evidence="2" id="KW-1185">Reference proteome</keyword>
<proteinExistence type="predicted"/>
<evidence type="ECO:0000313" key="2">
    <source>
        <dbReference type="Proteomes" id="UP001153334"/>
    </source>
</evidence>
<name>A0ACC2HPP7_9PEZI</name>
<protein>
    <submittedName>
        <fullName evidence="1">Uncharacterized protein</fullName>
    </submittedName>
</protein>
<evidence type="ECO:0000313" key="1">
    <source>
        <dbReference type="EMBL" id="KAJ8105021.1"/>
    </source>
</evidence>
<reference evidence="1" key="1">
    <citation type="submission" date="2022-11" db="EMBL/GenBank/DDBJ databases">
        <title>Genome Sequence of Nemania bipapillata.</title>
        <authorList>
            <person name="Buettner E."/>
        </authorList>
    </citation>
    <scope>NUCLEOTIDE SEQUENCE</scope>
    <source>
        <strain evidence="1">CP14</strain>
    </source>
</reference>
<gene>
    <name evidence="1" type="ORF">ONZ43_g7590</name>
</gene>
<sequence length="112" mass="11688">MNADSYSARALGSPQPTGWLADQLQMADLAHLATTLLATIDEIEVNVATVATVAIDVTEDAVDHRDAPTATRMRMRQAGAIETVSVKTDMGALVGIVESENGTAIGAVPPRT</sequence>
<comment type="caution">
    <text evidence="1">The sequence shown here is derived from an EMBL/GenBank/DDBJ whole genome shotgun (WGS) entry which is preliminary data.</text>
</comment>
<dbReference type="EMBL" id="JAPESX010003406">
    <property type="protein sequence ID" value="KAJ8105021.1"/>
    <property type="molecule type" value="Genomic_DNA"/>
</dbReference>